<feature type="domain" description="Protein kinase" evidence="3">
    <location>
        <begin position="225"/>
        <end position="561"/>
    </location>
</feature>
<evidence type="ECO:0000256" key="1">
    <source>
        <dbReference type="ARBA" id="ARBA00009670"/>
    </source>
</evidence>
<dbReference type="Gene3D" id="1.10.510.10">
    <property type="entry name" value="Transferase(Phosphotransferase) domain 1"/>
    <property type="match status" value="1"/>
</dbReference>
<dbReference type="Pfam" id="PF03109">
    <property type="entry name" value="ABC1"/>
    <property type="match status" value="1"/>
</dbReference>
<evidence type="ECO:0000313" key="4">
    <source>
        <dbReference type="EMBL" id="RKQ17253.1"/>
    </source>
</evidence>
<keyword evidence="2" id="KW-1133">Transmembrane helix</keyword>
<feature type="transmembrane region" description="Helical" evidence="2">
    <location>
        <begin position="35"/>
        <end position="54"/>
    </location>
</feature>
<dbReference type="CDD" id="cd05121">
    <property type="entry name" value="ABC1_ADCK3-like"/>
    <property type="match status" value="1"/>
</dbReference>
<feature type="transmembrane region" description="Helical" evidence="2">
    <location>
        <begin position="632"/>
        <end position="654"/>
    </location>
</feature>
<evidence type="ECO:0000256" key="2">
    <source>
        <dbReference type="SAM" id="Phobius"/>
    </source>
</evidence>
<dbReference type="SUPFAM" id="SSF56112">
    <property type="entry name" value="Protein kinase-like (PK-like)"/>
    <property type="match status" value="1"/>
</dbReference>
<accession>A0A494Z4L8</accession>
<comment type="similarity">
    <text evidence="1">Belongs to the protein kinase superfamily. ADCK protein kinase family.</text>
</comment>
<comment type="caution">
    <text evidence="4">The sequence shown here is derived from an EMBL/GenBank/DDBJ whole genome shotgun (WGS) entry which is preliminary data.</text>
</comment>
<keyword evidence="4" id="KW-0808">Transferase</keyword>
<evidence type="ECO:0000259" key="3">
    <source>
        <dbReference type="PROSITE" id="PS50011"/>
    </source>
</evidence>
<feature type="transmembrane region" description="Helical" evidence="2">
    <location>
        <begin position="6"/>
        <end position="26"/>
    </location>
</feature>
<proteinExistence type="inferred from homology"/>
<sequence>MNIILPIVQIFFVSVLIFFISGRLIGSNVNIFKRILSVIISVSFTTFIFWYTYLRGTDYTFSFSTMNNVVNVATLLWVGSMLLISMLIYLFFELFDPIALDENNGRVVGKKSFIKRLIGYWRHQKRLRTVLKIAVTNGITRTMKYARNRDSDRELAVAFRDTLEQCGGIFIKFGQVLSTRKELFSPIFIEELEKLQQNVTQLSEQQVKDILKQNLPGEIHDVFSDFSMKPIAAASIGQVHRAILKSTNEKVVVKLLRPDVKEIMREDLSILIEFANWVSSKSQWAENLGFRDIAEGFAASLREEIDFNIEARNMIQIKNVMENSNLKVNIPKVYEKYSNENILVMGLAQGQSVANRYQFYNANCNEVAETLLFSYLEQALVSGIFHADPHPGNIYYDEETKIITLLDFGAVCRLPSTQQEGLKLFFIGIQQRDASILFDGISLLVKNKNDVDRHELEQAISQIILKISYVDRIQTDELVYSIFTVIRDYGLQFYPSVSVALRVVVTLDGTLRIIEPTFNIFEEAKKFSNQYLKQAFKKPFKEPIATKDRLEEELALILPNLRKIPRRVDQLFKRVEDGKVILHHDIFSDKNNSKFITQLFSKFVLLMVGITFGVISVALLAISQFINTAYAIYLNTAAYLGLFLCAILLVRLSIQAIRDMKRNE</sequence>
<organism evidence="4 5">
    <name type="scientific">Ureibacillus endophyticus</name>
    <dbReference type="NCBI Taxonomy" id="1978490"/>
    <lineage>
        <taxon>Bacteria</taxon>
        <taxon>Bacillati</taxon>
        <taxon>Bacillota</taxon>
        <taxon>Bacilli</taxon>
        <taxon>Bacillales</taxon>
        <taxon>Caryophanaceae</taxon>
        <taxon>Ureibacillus</taxon>
    </lineage>
</organism>
<dbReference type="RefSeq" id="WP_121214277.1">
    <property type="nucleotide sequence ID" value="NZ_RBZN01000015.1"/>
</dbReference>
<dbReference type="AlphaFoldDB" id="A0A494Z4L8"/>
<dbReference type="InterPro" id="IPR004147">
    <property type="entry name" value="ABC1_dom"/>
</dbReference>
<dbReference type="Proteomes" id="UP000272238">
    <property type="component" value="Unassembled WGS sequence"/>
</dbReference>
<dbReference type="PROSITE" id="PS50011">
    <property type="entry name" value="PROTEIN_KINASE_DOM"/>
    <property type="match status" value="1"/>
</dbReference>
<name>A0A494Z4L8_9BACL</name>
<feature type="transmembrane region" description="Helical" evidence="2">
    <location>
        <begin position="74"/>
        <end position="92"/>
    </location>
</feature>
<dbReference type="OrthoDB" id="9795390at2"/>
<keyword evidence="2" id="KW-0812">Transmembrane</keyword>
<dbReference type="InterPro" id="IPR000719">
    <property type="entry name" value="Prot_kinase_dom"/>
</dbReference>
<gene>
    <name evidence="4" type="ORF">D8M03_08175</name>
</gene>
<keyword evidence="4" id="KW-0418">Kinase</keyword>
<dbReference type="PANTHER" id="PTHR10566:SF113">
    <property type="entry name" value="PROTEIN ACTIVITY OF BC1 COMPLEX KINASE 7, CHLOROPLASTIC"/>
    <property type="match status" value="1"/>
</dbReference>
<keyword evidence="2" id="KW-0472">Membrane</keyword>
<dbReference type="InterPro" id="IPR050154">
    <property type="entry name" value="UbiB_kinase"/>
</dbReference>
<keyword evidence="5" id="KW-1185">Reference proteome</keyword>
<evidence type="ECO:0000313" key="5">
    <source>
        <dbReference type="Proteomes" id="UP000272238"/>
    </source>
</evidence>
<dbReference type="InterPro" id="IPR011009">
    <property type="entry name" value="Kinase-like_dom_sf"/>
</dbReference>
<dbReference type="PANTHER" id="PTHR10566">
    <property type="entry name" value="CHAPERONE-ACTIVITY OF BC1 COMPLEX CABC1 -RELATED"/>
    <property type="match status" value="1"/>
</dbReference>
<dbReference type="EMBL" id="RBZN01000015">
    <property type="protein sequence ID" value="RKQ17253.1"/>
    <property type="molecule type" value="Genomic_DNA"/>
</dbReference>
<dbReference type="GO" id="GO:0005524">
    <property type="term" value="F:ATP binding"/>
    <property type="evidence" value="ECO:0007669"/>
    <property type="project" value="InterPro"/>
</dbReference>
<dbReference type="GO" id="GO:0004672">
    <property type="term" value="F:protein kinase activity"/>
    <property type="evidence" value="ECO:0007669"/>
    <property type="project" value="InterPro"/>
</dbReference>
<feature type="transmembrane region" description="Helical" evidence="2">
    <location>
        <begin position="603"/>
        <end position="626"/>
    </location>
</feature>
<reference evidence="4 5" key="1">
    <citation type="journal article" date="2016" name="Antonie Van Leeuwenhoek">
        <title>Lysinibacillus endophyticus sp. nov., an indole-3-acetic acid producing endophytic bacterium isolated from corn root (Zea mays cv. Xinken-5).</title>
        <authorList>
            <person name="Yu J."/>
            <person name="Guan X."/>
            <person name="Liu C."/>
            <person name="Xiang W."/>
            <person name="Yu Z."/>
            <person name="Liu X."/>
            <person name="Wang G."/>
        </authorList>
    </citation>
    <scope>NUCLEOTIDE SEQUENCE [LARGE SCALE GENOMIC DNA]</scope>
    <source>
        <strain evidence="4 5">DSM 100506</strain>
    </source>
</reference>
<protein>
    <submittedName>
        <fullName evidence="4">AarF/ABC1/UbiB kinase family protein</fullName>
    </submittedName>
</protein>